<feature type="region of interest" description="Disordered" evidence="1">
    <location>
        <begin position="18"/>
        <end position="42"/>
    </location>
</feature>
<dbReference type="Pfam" id="PF14291">
    <property type="entry name" value="DUF4371"/>
    <property type="match status" value="1"/>
</dbReference>
<feature type="domain" description="DUF4371" evidence="3">
    <location>
        <begin position="247"/>
        <end position="416"/>
    </location>
</feature>
<dbReference type="Pfam" id="PF05699">
    <property type="entry name" value="Dimer_Tnp_hAT"/>
    <property type="match status" value="1"/>
</dbReference>
<sequence>MNTITKYLKKNLGINGSKQPESILQQSTSQQSTQSQSIQQRPINSELSLSSINITSSKEAETPLLTSTSTSTNENDIGLFIGSKITDEKKYYLLTHHFEPNEQFKWPHSERKILKKGEVVIEKRYLNKSHLENHKWLKYSLNKKGLFCVPCVLFSTTTKQICSLGKLINKPLTDYRKLMGEDGYITLHSRQSYHQHNMSKAEHFLFIYNKNPSASIDVLLDDKRRQQILENRERLKPIIRTILLCGKQNIPLRGHRDDGSLCSNSNDDSIVKDGNFRALLNYRIEAGDSILREHLQSCDKNATYISKTVQNQLIQVIGTLIIKQIIEEVKQAKFFTVLLDETADISNVEQASLCLRYVYNGMIHEKFIKFIPVTDRSGAGLANLLLKEVADLGLNLEFCIGQGYDGCNTMSGHINGCQAIVKRQHPQILYVHCVSHSLNLALSDSCDVRLVENSIGTIKEIYNFFRSSSVRTDVLNEHAKELNLKKKELQIEINNQATPGEEIVLKNLKTKLANVCVTRWVERHTSVDTFYSLYPAVMDALQQLTENDDKNVSTKANIFFNSSLQSSKIDLMECLDAIDDVVHVIQKIRDDPDEEYKYIFEEAVDLAKHTGTTIKMPRIVPRQQHRNNIPAANEYEYYKLNLFIPLLDHFLKSLKDRFNMHVKQAATISCIIPKYIHDKTFDDLIPSVDLYHALLPGSFDQIKCEFIQWKNKWANIYKENTTITTSPNTATPSTKRKLVIIPDTAIDSFNECNEAFYPNIKILLQIFSTLPVSTATAERSFSVLKLIKNYLRSTISETRLNGLALMYIYSNSSIDIETVITEFSRLKHRINFSI</sequence>
<organism evidence="4 8">
    <name type="scientific">Adineta steineri</name>
    <dbReference type="NCBI Taxonomy" id="433720"/>
    <lineage>
        <taxon>Eukaryota</taxon>
        <taxon>Metazoa</taxon>
        <taxon>Spiralia</taxon>
        <taxon>Gnathifera</taxon>
        <taxon>Rotifera</taxon>
        <taxon>Eurotatoria</taxon>
        <taxon>Bdelloidea</taxon>
        <taxon>Adinetida</taxon>
        <taxon>Adinetidae</taxon>
        <taxon>Adineta</taxon>
    </lineage>
</organism>
<dbReference type="PANTHER" id="PTHR46289:SF14">
    <property type="entry name" value="DUF4371 DOMAIN-CONTAINING PROTEIN"/>
    <property type="match status" value="1"/>
</dbReference>
<name>A0A815F5M1_9BILA</name>
<accession>A0A815F5M1</accession>
<dbReference type="InterPro" id="IPR012337">
    <property type="entry name" value="RNaseH-like_sf"/>
</dbReference>
<gene>
    <name evidence="5" type="ORF">IZO911_LOCUS35831</name>
    <name evidence="7" type="ORF">KXQ929_LOCUS37674</name>
    <name evidence="6" type="ORF">OKA104_LOCUS5842</name>
    <name evidence="4" type="ORF">VCS650_LOCUS32180</name>
</gene>
<dbReference type="Proteomes" id="UP000663860">
    <property type="component" value="Unassembled WGS sequence"/>
</dbReference>
<dbReference type="OrthoDB" id="10051013at2759"/>
<evidence type="ECO:0008006" key="9">
    <source>
        <dbReference type="Google" id="ProtNLM"/>
    </source>
</evidence>
<evidence type="ECO:0000313" key="8">
    <source>
        <dbReference type="Proteomes" id="UP000663891"/>
    </source>
</evidence>
<dbReference type="SUPFAM" id="SSF53098">
    <property type="entry name" value="Ribonuclease H-like"/>
    <property type="match status" value="1"/>
</dbReference>
<feature type="domain" description="HAT C-terminal dimerisation" evidence="2">
    <location>
        <begin position="750"/>
        <end position="811"/>
    </location>
</feature>
<dbReference type="EMBL" id="CAJNOE010000787">
    <property type="protein sequence ID" value="CAF1333654.1"/>
    <property type="molecule type" value="Genomic_DNA"/>
</dbReference>
<protein>
    <recommendedName>
        <fullName evidence="9">52 kDa repressor of the inhibitor of the protein kinase-like</fullName>
    </recommendedName>
</protein>
<feature type="compositionally biased region" description="Low complexity" evidence="1">
    <location>
        <begin position="22"/>
        <end position="42"/>
    </location>
</feature>
<evidence type="ECO:0000259" key="2">
    <source>
        <dbReference type="Pfam" id="PF05699"/>
    </source>
</evidence>
<dbReference type="EMBL" id="CAJOAY010000208">
    <property type="protein sequence ID" value="CAF3585671.1"/>
    <property type="molecule type" value="Genomic_DNA"/>
</dbReference>
<dbReference type="PANTHER" id="PTHR46289">
    <property type="entry name" value="52 KDA REPRESSOR OF THE INHIBITOR OF THE PROTEIN KINASE-LIKE PROTEIN-RELATED"/>
    <property type="match status" value="1"/>
</dbReference>
<dbReference type="AlphaFoldDB" id="A0A815F5M1"/>
<dbReference type="Proteomes" id="UP000663868">
    <property type="component" value="Unassembled WGS sequence"/>
</dbReference>
<dbReference type="Proteomes" id="UP000663891">
    <property type="component" value="Unassembled WGS sequence"/>
</dbReference>
<dbReference type="EMBL" id="CAJOBB010006364">
    <property type="protein sequence ID" value="CAF4158587.1"/>
    <property type="molecule type" value="Genomic_DNA"/>
</dbReference>
<evidence type="ECO:0000313" key="5">
    <source>
        <dbReference type="EMBL" id="CAF1333654.1"/>
    </source>
</evidence>
<dbReference type="InterPro" id="IPR025398">
    <property type="entry name" value="DUF4371"/>
</dbReference>
<evidence type="ECO:0000313" key="7">
    <source>
        <dbReference type="EMBL" id="CAF4158587.1"/>
    </source>
</evidence>
<dbReference type="InterPro" id="IPR008906">
    <property type="entry name" value="HATC_C_dom"/>
</dbReference>
<evidence type="ECO:0000313" key="6">
    <source>
        <dbReference type="EMBL" id="CAF3585671.1"/>
    </source>
</evidence>
<dbReference type="EMBL" id="CAJNON010000574">
    <property type="protein sequence ID" value="CAF1321705.1"/>
    <property type="molecule type" value="Genomic_DNA"/>
</dbReference>
<comment type="caution">
    <text evidence="4">The sequence shown here is derived from an EMBL/GenBank/DDBJ whole genome shotgun (WGS) entry which is preliminary data.</text>
</comment>
<evidence type="ECO:0000259" key="3">
    <source>
        <dbReference type="Pfam" id="PF14291"/>
    </source>
</evidence>
<dbReference type="Proteomes" id="UP000663881">
    <property type="component" value="Unassembled WGS sequence"/>
</dbReference>
<reference evidence="4" key="1">
    <citation type="submission" date="2021-02" db="EMBL/GenBank/DDBJ databases">
        <authorList>
            <person name="Nowell W R."/>
        </authorList>
    </citation>
    <scope>NUCLEOTIDE SEQUENCE</scope>
</reference>
<proteinExistence type="predicted"/>
<evidence type="ECO:0000313" key="4">
    <source>
        <dbReference type="EMBL" id="CAF1321705.1"/>
    </source>
</evidence>
<dbReference type="GO" id="GO:0046983">
    <property type="term" value="F:protein dimerization activity"/>
    <property type="evidence" value="ECO:0007669"/>
    <property type="project" value="InterPro"/>
</dbReference>
<dbReference type="InterPro" id="IPR052958">
    <property type="entry name" value="IFN-induced_PKR_regulator"/>
</dbReference>
<evidence type="ECO:0000256" key="1">
    <source>
        <dbReference type="SAM" id="MobiDB-lite"/>
    </source>
</evidence>